<accession>A0ACB7PKF4</accession>
<name>A0ACB7PKF4_9PEZI</name>
<dbReference type="EMBL" id="JAGIZQ010000002">
    <property type="protein sequence ID" value="KAH6640237.1"/>
    <property type="molecule type" value="Genomic_DNA"/>
</dbReference>
<evidence type="ECO:0000313" key="2">
    <source>
        <dbReference type="Proteomes" id="UP000724584"/>
    </source>
</evidence>
<comment type="caution">
    <text evidence="1">The sequence shown here is derived from an EMBL/GenBank/DDBJ whole genome shotgun (WGS) entry which is preliminary data.</text>
</comment>
<gene>
    <name evidence="1" type="ORF">F5144DRAFT_589758</name>
</gene>
<organism evidence="1 2">
    <name type="scientific">Chaetomium tenue</name>
    <dbReference type="NCBI Taxonomy" id="1854479"/>
    <lineage>
        <taxon>Eukaryota</taxon>
        <taxon>Fungi</taxon>
        <taxon>Dikarya</taxon>
        <taxon>Ascomycota</taxon>
        <taxon>Pezizomycotina</taxon>
        <taxon>Sordariomycetes</taxon>
        <taxon>Sordariomycetidae</taxon>
        <taxon>Sordariales</taxon>
        <taxon>Chaetomiaceae</taxon>
        <taxon>Chaetomium</taxon>
    </lineage>
</organism>
<proteinExistence type="predicted"/>
<keyword evidence="2" id="KW-1185">Reference proteome</keyword>
<dbReference type="Proteomes" id="UP000724584">
    <property type="component" value="Unassembled WGS sequence"/>
</dbReference>
<protein>
    <submittedName>
        <fullName evidence="1">Uncharacterized protein</fullName>
    </submittedName>
</protein>
<sequence length="344" mass="38648">MSSSSAVPATGIPPTADEIERSHSILIAAIALTTASIVAVGLRFYVRAKMIRSVKSEDWCMLVSLWSYFGTMCYNLSLCITKVSILLLYLRVLTHDYIRKVSWATLGFVVLYNVWGFGMYLTICIPLEKMWNSDLQGYCHPFEVWWALTYLHIITDFMIFLIPIPVVVTMTIPVRQKAGLLAVFTLGLFLCIISIVRTVWLNQLLYAKDATWYLVTIANWSTAEVNIAIICGCMPTLKPLLSKVFSPLMDHILPYHHQSLEDDPDSTRPRTIGSMPLHAFRFGRASKRLDISAATVGQSSRERGTIIDTDIDSNASKLRNMDSQAELNPGGVDHRAPRRGQARE</sequence>
<evidence type="ECO:0000313" key="1">
    <source>
        <dbReference type="EMBL" id="KAH6640237.1"/>
    </source>
</evidence>
<reference evidence="1 2" key="1">
    <citation type="journal article" date="2021" name="Nat. Commun.">
        <title>Genetic determinants of endophytism in the Arabidopsis root mycobiome.</title>
        <authorList>
            <person name="Mesny F."/>
            <person name="Miyauchi S."/>
            <person name="Thiergart T."/>
            <person name="Pickel B."/>
            <person name="Atanasova L."/>
            <person name="Karlsson M."/>
            <person name="Huettel B."/>
            <person name="Barry K.W."/>
            <person name="Haridas S."/>
            <person name="Chen C."/>
            <person name="Bauer D."/>
            <person name="Andreopoulos W."/>
            <person name="Pangilinan J."/>
            <person name="LaButti K."/>
            <person name="Riley R."/>
            <person name="Lipzen A."/>
            <person name="Clum A."/>
            <person name="Drula E."/>
            <person name="Henrissat B."/>
            <person name="Kohler A."/>
            <person name="Grigoriev I.V."/>
            <person name="Martin F.M."/>
            <person name="Hacquard S."/>
        </authorList>
    </citation>
    <scope>NUCLEOTIDE SEQUENCE [LARGE SCALE GENOMIC DNA]</scope>
    <source>
        <strain evidence="1 2">MPI-SDFR-AT-0079</strain>
    </source>
</reference>